<dbReference type="Pfam" id="PF03553">
    <property type="entry name" value="Na_H_antiporter"/>
    <property type="match status" value="1"/>
</dbReference>
<feature type="transmembrane region" description="Helical" evidence="6">
    <location>
        <begin position="56"/>
        <end position="86"/>
    </location>
</feature>
<dbReference type="AlphaFoldDB" id="A0A7X2TFP5"/>
<sequence length="596" mass="63130">MDSHPVRLRKAAAAAVCAVLVIAGISASLSVAETADLSSAASIGKALGGASLIPAAITILLAFCFQDVILSLLAGLVSGVMMWMCLQKEAPYLILDETCTRIVNTIADRNNVAVLISCLAIGGMVEVIRRSGGFEQMAEKMVRKVNSARKASLVGELLGVIVFFDDYANSLIVGPVMKPITDKLNVSREKLAYIVDSTAAPVSGIAIISSWVAVEVSVINQGLENAQLNLSGYQLFLQAIPFCFYCIFCLIFILESSLTGREFGPMLEAETRARNGQPLRRDSEIYEAEQKKQSTGKKTEGKVRNAVVPLVVLFVYALIMFYVTGRANAVKAGLLAENAPFTMQNLSTAFGQADTVFLIFEATMLGTAVAVFMGIISHAFTLKEAIDAFISGCAQILPTAVILTTAWALSGVVKDLGTVYYAVGVISGNMPWQLVPAFLFLSCCAVSFAVGSFGCMFIALPMAVPIAASMVAQNPALTASYLPLCIGCSLTGCIFGDHCSPITDCTILSSQGAGCDNFDHVKTQLPYALTTAAVSVIAGILPSTFGVPAWASILLGSLCFYLILNAFGQVPGMKPAAARNASLLRRRRLRPARTAA</sequence>
<gene>
    <name evidence="8" type="ORF">FYJ51_03500</name>
</gene>
<evidence type="ECO:0000256" key="3">
    <source>
        <dbReference type="ARBA" id="ARBA00022692"/>
    </source>
</evidence>
<dbReference type="RefSeq" id="WP_105304412.1">
    <property type="nucleotide sequence ID" value="NZ_VUMN01000005.1"/>
</dbReference>
<keyword evidence="3 6" id="KW-0812">Transmembrane</keyword>
<dbReference type="GO" id="GO:0005886">
    <property type="term" value="C:plasma membrane"/>
    <property type="evidence" value="ECO:0007669"/>
    <property type="project" value="UniProtKB-SubCell"/>
</dbReference>
<evidence type="ECO:0000256" key="5">
    <source>
        <dbReference type="ARBA" id="ARBA00023136"/>
    </source>
</evidence>
<comment type="subcellular location">
    <subcellularLocation>
        <location evidence="1">Cell membrane</location>
        <topology evidence="1">Multi-pass membrane protein</topology>
    </subcellularLocation>
</comment>
<keyword evidence="4 6" id="KW-1133">Transmembrane helix</keyword>
<feature type="transmembrane region" description="Helical" evidence="6">
    <location>
        <begin position="306"/>
        <end position="325"/>
    </location>
</feature>
<dbReference type="PANTHER" id="PTHR43478:SF1">
    <property type="entry name" value="NA+_H+ ANTIPORTER NHAC-LIKE C-TERMINAL DOMAIN-CONTAINING PROTEIN"/>
    <property type="match status" value="1"/>
</dbReference>
<feature type="domain" description="Na+/H+ antiporter NhaC-like C-terminal" evidence="7">
    <location>
        <begin position="208"/>
        <end position="537"/>
    </location>
</feature>
<name>A0A7X2TFP5_9FIRM</name>
<evidence type="ECO:0000259" key="7">
    <source>
        <dbReference type="Pfam" id="PF03553"/>
    </source>
</evidence>
<evidence type="ECO:0000256" key="1">
    <source>
        <dbReference type="ARBA" id="ARBA00004651"/>
    </source>
</evidence>
<evidence type="ECO:0000313" key="8">
    <source>
        <dbReference type="EMBL" id="MSS57963.1"/>
    </source>
</evidence>
<keyword evidence="9" id="KW-1185">Reference proteome</keyword>
<feature type="transmembrane region" description="Helical" evidence="6">
    <location>
        <begin position="437"/>
        <end position="460"/>
    </location>
</feature>
<dbReference type="EMBL" id="VUMN01000005">
    <property type="protein sequence ID" value="MSS57963.1"/>
    <property type="molecule type" value="Genomic_DNA"/>
</dbReference>
<evidence type="ECO:0000256" key="6">
    <source>
        <dbReference type="SAM" id="Phobius"/>
    </source>
</evidence>
<keyword evidence="5 6" id="KW-0472">Membrane</keyword>
<feature type="transmembrane region" description="Helical" evidence="6">
    <location>
        <begin position="356"/>
        <end position="376"/>
    </location>
</feature>
<feature type="transmembrane region" description="Helical" evidence="6">
    <location>
        <begin position="233"/>
        <end position="254"/>
    </location>
</feature>
<keyword evidence="2" id="KW-1003">Cell membrane</keyword>
<dbReference type="InterPro" id="IPR018461">
    <property type="entry name" value="Na/H_Antiport_NhaC-like_C"/>
</dbReference>
<organism evidence="8 9">
    <name type="scientific">Stecheria intestinalis</name>
    <dbReference type="NCBI Taxonomy" id="2606630"/>
    <lineage>
        <taxon>Bacteria</taxon>
        <taxon>Bacillati</taxon>
        <taxon>Bacillota</taxon>
        <taxon>Erysipelotrichia</taxon>
        <taxon>Erysipelotrichales</taxon>
        <taxon>Erysipelotrichaceae</taxon>
        <taxon>Stecheria</taxon>
    </lineage>
</organism>
<comment type="caution">
    <text evidence="8">The sequence shown here is derived from an EMBL/GenBank/DDBJ whole genome shotgun (WGS) entry which is preliminary data.</text>
</comment>
<dbReference type="PANTHER" id="PTHR43478">
    <property type="entry name" value="NA+/H+ ANTIPORTER-RELATED"/>
    <property type="match status" value="1"/>
</dbReference>
<feature type="transmembrane region" description="Helical" evidence="6">
    <location>
        <begin position="388"/>
        <end position="409"/>
    </location>
</feature>
<proteinExistence type="predicted"/>
<reference evidence="8 9" key="1">
    <citation type="submission" date="2019-08" db="EMBL/GenBank/DDBJ databases">
        <title>In-depth cultivation of the pig gut microbiome towards novel bacterial diversity and tailored functional studies.</title>
        <authorList>
            <person name="Wylensek D."/>
            <person name="Hitch T.C.A."/>
            <person name="Clavel T."/>
        </authorList>
    </citation>
    <scope>NUCLEOTIDE SEQUENCE [LARGE SCALE GENOMIC DNA]</scope>
    <source>
        <strain evidence="8 9">Oil+RF-744-GAM-WT-6</strain>
    </source>
</reference>
<feature type="transmembrane region" description="Helical" evidence="6">
    <location>
        <begin position="191"/>
        <end position="213"/>
    </location>
</feature>
<accession>A0A7X2TFP5</accession>
<feature type="transmembrane region" description="Helical" evidence="6">
    <location>
        <begin position="525"/>
        <end position="541"/>
    </location>
</feature>
<evidence type="ECO:0000256" key="4">
    <source>
        <dbReference type="ARBA" id="ARBA00022989"/>
    </source>
</evidence>
<feature type="transmembrane region" description="Helical" evidence="6">
    <location>
        <begin position="547"/>
        <end position="564"/>
    </location>
</feature>
<protein>
    <submittedName>
        <fullName evidence="8">Na+/H+ antiporter NhaC family protein</fullName>
    </submittedName>
</protein>
<evidence type="ECO:0000256" key="2">
    <source>
        <dbReference type="ARBA" id="ARBA00022475"/>
    </source>
</evidence>
<evidence type="ECO:0000313" key="9">
    <source>
        <dbReference type="Proteomes" id="UP000461880"/>
    </source>
</evidence>
<dbReference type="Proteomes" id="UP000461880">
    <property type="component" value="Unassembled WGS sequence"/>
</dbReference>